<dbReference type="Proteomes" id="UP000276603">
    <property type="component" value="Unassembled WGS sequence"/>
</dbReference>
<reference evidence="2 3" key="1">
    <citation type="submission" date="2018-10" db="EMBL/GenBank/DDBJ databases">
        <title>Ulvibacterium marinum gen. nov., sp. nov., a novel marine bacterium of the family Flavobacteriaceae, isolated from a culture of the green alga Ulva prolifera.</title>
        <authorList>
            <person name="Zhang Z."/>
        </authorList>
    </citation>
    <scope>NUCLEOTIDE SEQUENCE [LARGE SCALE GENOMIC DNA]</scope>
    <source>
        <strain evidence="2 3">CCMM003</strain>
    </source>
</reference>
<proteinExistence type="predicted"/>
<dbReference type="RefSeq" id="WP_120710698.1">
    <property type="nucleotide sequence ID" value="NZ_RBCJ01000001.1"/>
</dbReference>
<organism evidence="2 3">
    <name type="scientific">Ulvibacterium marinum</name>
    <dbReference type="NCBI Taxonomy" id="2419782"/>
    <lineage>
        <taxon>Bacteria</taxon>
        <taxon>Pseudomonadati</taxon>
        <taxon>Bacteroidota</taxon>
        <taxon>Flavobacteriia</taxon>
        <taxon>Flavobacteriales</taxon>
        <taxon>Flavobacteriaceae</taxon>
        <taxon>Ulvibacterium</taxon>
    </lineage>
</organism>
<dbReference type="Gene3D" id="1.20.1260.10">
    <property type="match status" value="1"/>
</dbReference>
<dbReference type="SUPFAM" id="SSF47240">
    <property type="entry name" value="Ferritin-like"/>
    <property type="match status" value="1"/>
</dbReference>
<comment type="caution">
    <text evidence="2">The sequence shown here is derived from an EMBL/GenBank/DDBJ whole genome shotgun (WGS) entry which is preliminary data.</text>
</comment>
<evidence type="ECO:0000259" key="1">
    <source>
        <dbReference type="Pfam" id="PF09537"/>
    </source>
</evidence>
<evidence type="ECO:0000313" key="3">
    <source>
        <dbReference type="Proteomes" id="UP000276603"/>
    </source>
</evidence>
<dbReference type="EMBL" id="RBCJ01000001">
    <property type="protein sequence ID" value="RKN83491.1"/>
    <property type="molecule type" value="Genomic_DNA"/>
</dbReference>
<dbReference type="Pfam" id="PF09537">
    <property type="entry name" value="DUF2383"/>
    <property type="match status" value="1"/>
</dbReference>
<dbReference type="InterPro" id="IPR011971">
    <property type="entry name" value="CHP02284"/>
</dbReference>
<dbReference type="NCBIfam" id="TIGR02284">
    <property type="entry name" value="PA2169 family four-helix-bundle protein"/>
    <property type="match status" value="1"/>
</dbReference>
<dbReference type="InterPro" id="IPR009078">
    <property type="entry name" value="Ferritin-like_SF"/>
</dbReference>
<keyword evidence="3" id="KW-1185">Reference proteome</keyword>
<dbReference type="AlphaFoldDB" id="A0A3B0CEG8"/>
<name>A0A3B0CEG8_9FLAO</name>
<sequence>METYPEKLGSALREILQKNEDAVKGYEKAAENAKEIGLQSYFQNKSKERLNFIASLRAALPNIDLGNREIQGSTTAAMHRTWMDVKAFFSGDDDEAMLEEAIKGDKAAVEEYEEILDDIDLPPAAAEVIRQQMNWINNDLSEIKTMEEVR</sequence>
<dbReference type="OrthoDB" id="282393at2"/>
<gene>
    <name evidence="2" type="ORF">D7Z94_06645</name>
</gene>
<dbReference type="InterPro" id="IPR012347">
    <property type="entry name" value="Ferritin-like"/>
</dbReference>
<dbReference type="InterPro" id="IPR019052">
    <property type="entry name" value="DUF2383"/>
</dbReference>
<accession>A0A3B0CEG8</accession>
<feature type="domain" description="DUF2383" evidence="1">
    <location>
        <begin position="10"/>
        <end position="117"/>
    </location>
</feature>
<protein>
    <submittedName>
        <fullName evidence="2">PA2169 family four-helix-bundle protein</fullName>
    </submittedName>
</protein>
<evidence type="ECO:0000313" key="2">
    <source>
        <dbReference type="EMBL" id="RKN83491.1"/>
    </source>
</evidence>